<evidence type="ECO:0000313" key="2">
    <source>
        <dbReference type="EMBL" id="CAK9276884.1"/>
    </source>
</evidence>
<dbReference type="EMBL" id="OZ020103">
    <property type="protein sequence ID" value="CAK9276884.1"/>
    <property type="molecule type" value="Genomic_DNA"/>
</dbReference>
<gene>
    <name evidence="2" type="ORF">CSSPJE1EN1_LOCUS22362</name>
</gene>
<reference evidence="2" key="1">
    <citation type="submission" date="2024-02" db="EMBL/GenBank/DDBJ databases">
        <authorList>
            <consortium name="ELIXIR-Norway"/>
            <consortium name="Elixir Norway"/>
        </authorList>
    </citation>
    <scope>NUCLEOTIDE SEQUENCE</scope>
</reference>
<evidence type="ECO:0000313" key="3">
    <source>
        <dbReference type="Proteomes" id="UP001497444"/>
    </source>
</evidence>
<keyword evidence="3" id="KW-1185">Reference proteome</keyword>
<organism evidence="2 3">
    <name type="scientific">Sphagnum jensenii</name>
    <dbReference type="NCBI Taxonomy" id="128206"/>
    <lineage>
        <taxon>Eukaryota</taxon>
        <taxon>Viridiplantae</taxon>
        <taxon>Streptophyta</taxon>
        <taxon>Embryophyta</taxon>
        <taxon>Bryophyta</taxon>
        <taxon>Sphagnophytina</taxon>
        <taxon>Sphagnopsida</taxon>
        <taxon>Sphagnales</taxon>
        <taxon>Sphagnaceae</taxon>
        <taxon>Sphagnum</taxon>
    </lineage>
</organism>
<feature type="region of interest" description="Disordered" evidence="1">
    <location>
        <begin position="56"/>
        <end position="103"/>
    </location>
</feature>
<feature type="region of interest" description="Disordered" evidence="1">
    <location>
        <begin position="24"/>
        <end position="43"/>
    </location>
</feature>
<accession>A0ABP0XE87</accession>
<proteinExistence type="predicted"/>
<name>A0ABP0XE87_9BRYO</name>
<sequence>MSNELEFSTPAHNLLMKTEAMSLEHQESRNHSANIQASPQAARKKRFTKINFTLLTSPRASNDAPISPDQVKEEDSQEWPARGDIREPGSFGPKAARNHLTYV</sequence>
<dbReference type="Proteomes" id="UP001497444">
    <property type="component" value="Chromosome 8"/>
</dbReference>
<evidence type="ECO:0000256" key="1">
    <source>
        <dbReference type="SAM" id="MobiDB-lite"/>
    </source>
</evidence>
<protein>
    <submittedName>
        <fullName evidence="2">Uncharacterized protein</fullName>
    </submittedName>
</protein>